<dbReference type="HAMAP" id="MF_00536">
    <property type="entry name" value="PdxA"/>
    <property type="match status" value="1"/>
</dbReference>
<dbReference type="GO" id="GO:0008615">
    <property type="term" value="P:pyridoxine biosynthetic process"/>
    <property type="evidence" value="ECO:0007669"/>
    <property type="project" value="UniProtKB-UniRule"/>
</dbReference>
<reference evidence="8" key="1">
    <citation type="submission" date="2019-01" db="EMBL/GenBank/DDBJ databases">
        <authorList>
            <consortium name="Genoscope - CEA"/>
            <person name="William W."/>
        </authorList>
    </citation>
    <scope>NUCLEOTIDE SEQUENCE</scope>
    <source>
        <strain evidence="8">CR-1</strain>
    </source>
</reference>
<sequence length="334" mass="35879">MNRSRPITGITLGDPAGIGPEIILAALKDSRLYEICRPIVIGDPGVLAAVGRSLGRPPRLSTPGEPGAGVFEPGTIDVMDVKRLPGFQPAWGRPTPRTGAAMAAWIEAAADMAMEGKIAAMVTCPINKNAMRMAGQAFTGHTELLAARTRAGRHVMMMAGDRLRVALVTIHVALDKVPGLLSEFRVFDVIRVVHDALRRRFGIRDPEIAVAGLNPHAGEEGMFGDQEKTLISPAVRRARDEGMKASGPFPPDTLFYHAAQKRWDAVVCMYHDQGLIPFKLLHFEDGVNTTLGLPIIRTSVDHGTAYDIAGKGLANPRSLMAAVKMAADQARMAS</sequence>
<feature type="binding site" evidence="7">
    <location>
        <position position="271"/>
    </location>
    <ligand>
        <name>a divalent metal cation</name>
        <dbReference type="ChEBI" id="CHEBI:60240"/>
        <note>ligand shared between dimeric partners</note>
    </ligand>
</feature>
<dbReference type="GO" id="GO:0005737">
    <property type="term" value="C:cytoplasm"/>
    <property type="evidence" value="ECO:0007669"/>
    <property type="project" value="UniProtKB-SubCell"/>
</dbReference>
<keyword evidence="5 7" id="KW-0520">NAD</keyword>
<dbReference type="GO" id="GO:0050570">
    <property type="term" value="F:4-hydroxythreonine-4-phosphate dehydrogenase activity"/>
    <property type="evidence" value="ECO:0007669"/>
    <property type="project" value="UniProtKB-UniRule"/>
</dbReference>
<evidence type="ECO:0000256" key="5">
    <source>
        <dbReference type="ARBA" id="ARBA00023027"/>
    </source>
</evidence>
<dbReference type="GO" id="GO:0051287">
    <property type="term" value="F:NAD binding"/>
    <property type="evidence" value="ECO:0007669"/>
    <property type="project" value="InterPro"/>
</dbReference>
<comment type="function">
    <text evidence="7">Catalyzes the NAD(P)-dependent oxidation of 4-(phosphooxy)-L-threonine (HTP) into 2-amino-3-oxo-4-(phosphooxy)butyric acid which spontaneously decarboxylates to form 3-amino-2-oxopropyl phosphate (AHAP).</text>
</comment>
<feature type="binding site" evidence="7">
    <location>
        <position position="216"/>
    </location>
    <ligand>
        <name>a divalent metal cation</name>
        <dbReference type="ChEBI" id="CHEBI:60240"/>
        <note>ligand shared between dimeric partners</note>
    </ligand>
</feature>
<keyword evidence="4 7" id="KW-0560">Oxidoreductase</keyword>
<accession>A0A484HJ69</accession>
<evidence type="ECO:0000256" key="3">
    <source>
        <dbReference type="ARBA" id="ARBA00022857"/>
    </source>
</evidence>
<evidence type="ECO:0000256" key="1">
    <source>
        <dbReference type="ARBA" id="ARBA00022490"/>
    </source>
</evidence>
<keyword evidence="2 7" id="KW-0479">Metal-binding</keyword>
<name>A0A484HJ69_9BACT</name>
<feature type="binding site" evidence="7">
    <location>
        <position position="297"/>
    </location>
    <ligand>
        <name>substrate</name>
    </ligand>
</feature>
<dbReference type="AlphaFoldDB" id="A0A484HJ69"/>
<dbReference type="NCBIfam" id="TIGR00557">
    <property type="entry name" value="pdxA"/>
    <property type="match status" value="1"/>
</dbReference>
<dbReference type="EC" id="1.1.1.262" evidence="7"/>
<keyword evidence="1 7" id="KW-0963">Cytoplasm</keyword>
<dbReference type="EMBL" id="CAACVI010000001">
    <property type="protein sequence ID" value="VEN72899.1"/>
    <property type="molecule type" value="Genomic_DNA"/>
</dbReference>
<dbReference type="InterPro" id="IPR005255">
    <property type="entry name" value="PdxA_fam"/>
</dbReference>
<comment type="miscellaneous">
    <text evidence="7">The active site is located at the dimer interface.</text>
</comment>
<proteinExistence type="inferred from homology"/>
<dbReference type="UniPathway" id="UPA00244">
    <property type="reaction ID" value="UER00312"/>
</dbReference>
<comment type="catalytic activity">
    <reaction evidence="7">
        <text>4-(phosphooxy)-L-threonine + NAD(+) = 3-amino-2-oxopropyl phosphate + CO2 + NADH</text>
        <dbReference type="Rhea" id="RHEA:32275"/>
        <dbReference type="ChEBI" id="CHEBI:16526"/>
        <dbReference type="ChEBI" id="CHEBI:57279"/>
        <dbReference type="ChEBI" id="CHEBI:57540"/>
        <dbReference type="ChEBI" id="CHEBI:57945"/>
        <dbReference type="ChEBI" id="CHEBI:58452"/>
        <dbReference type="EC" id="1.1.1.262"/>
    </reaction>
</comment>
<comment type="similarity">
    <text evidence="7">Belongs to the PdxA family.</text>
</comment>
<dbReference type="GO" id="GO:0046872">
    <property type="term" value="F:metal ion binding"/>
    <property type="evidence" value="ECO:0007669"/>
    <property type="project" value="UniProtKB-UniRule"/>
</dbReference>
<keyword evidence="3 7" id="KW-0521">NADP</keyword>
<comment type="subcellular location">
    <subcellularLocation>
        <location evidence="7">Cytoplasm</location>
    </subcellularLocation>
</comment>
<organism evidence="8">
    <name type="scientific">uncultured Desulfobacteraceae bacterium</name>
    <dbReference type="NCBI Taxonomy" id="218296"/>
    <lineage>
        <taxon>Bacteria</taxon>
        <taxon>Pseudomonadati</taxon>
        <taxon>Thermodesulfobacteriota</taxon>
        <taxon>Desulfobacteria</taxon>
        <taxon>Desulfobacterales</taxon>
        <taxon>Desulfobacteraceae</taxon>
        <taxon>environmental samples</taxon>
    </lineage>
</organism>
<feature type="binding site" evidence="7">
    <location>
        <position position="288"/>
    </location>
    <ligand>
        <name>substrate</name>
    </ligand>
</feature>
<dbReference type="GO" id="GO:0042823">
    <property type="term" value="P:pyridoxal phosphate biosynthetic process"/>
    <property type="evidence" value="ECO:0007669"/>
    <property type="project" value="UniProtKB-UniRule"/>
</dbReference>
<dbReference type="Gene3D" id="3.40.718.10">
    <property type="entry name" value="Isopropylmalate Dehydrogenase"/>
    <property type="match status" value="1"/>
</dbReference>
<gene>
    <name evidence="7 8" type="primary">pdxA</name>
    <name evidence="8" type="ORF">EPICR_10400</name>
</gene>
<dbReference type="PANTHER" id="PTHR30004">
    <property type="entry name" value="4-HYDROXYTHREONINE-4-PHOSPHATE DEHYDROGENASE"/>
    <property type="match status" value="1"/>
</dbReference>
<feature type="binding site" evidence="7">
    <location>
        <position position="142"/>
    </location>
    <ligand>
        <name>substrate</name>
    </ligand>
</feature>
<evidence type="ECO:0000256" key="6">
    <source>
        <dbReference type="ARBA" id="ARBA00023096"/>
    </source>
</evidence>
<comment type="cofactor">
    <cofactor evidence="7">
        <name>a divalent metal cation</name>
        <dbReference type="ChEBI" id="CHEBI:60240"/>
    </cofactor>
    <text evidence="7">Binds 1 divalent metal cation per subunit.</text>
</comment>
<evidence type="ECO:0000313" key="8">
    <source>
        <dbReference type="EMBL" id="VEN72899.1"/>
    </source>
</evidence>
<evidence type="ECO:0000256" key="4">
    <source>
        <dbReference type="ARBA" id="ARBA00023002"/>
    </source>
</evidence>
<comment type="subunit">
    <text evidence="7">Homodimer.</text>
</comment>
<dbReference type="SUPFAM" id="SSF53659">
    <property type="entry name" value="Isocitrate/Isopropylmalate dehydrogenase-like"/>
    <property type="match status" value="1"/>
</dbReference>
<evidence type="ECO:0000256" key="2">
    <source>
        <dbReference type="ARBA" id="ARBA00022723"/>
    </source>
</evidence>
<protein>
    <recommendedName>
        <fullName evidence="7">4-hydroxythreonine-4-phosphate dehydrogenase</fullName>
        <ecNumber evidence="7">1.1.1.262</ecNumber>
    </recommendedName>
    <alternativeName>
        <fullName evidence="7">4-(phosphohydroxy)-L-threonine dehydrogenase</fullName>
    </alternativeName>
</protein>
<feature type="binding site" evidence="7">
    <location>
        <position position="279"/>
    </location>
    <ligand>
        <name>substrate</name>
    </ligand>
</feature>
<dbReference type="Pfam" id="PF04166">
    <property type="entry name" value="PdxA"/>
    <property type="match status" value="1"/>
</dbReference>
<feature type="binding site" evidence="7">
    <location>
        <position position="141"/>
    </location>
    <ligand>
        <name>substrate</name>
    </ligand>
</feature>
<evidence type="ECO:0000256" key="7">
    <source>
        <dbReference type="HAMAP-Rule" id="MF_00536"/>
    </source>
</evidence>
<dbReference type="PANTHER" id="PTHR30004:SF6">
    <property type="entry name" value="D-THREONATE 4-PHOSPHATE DEHYDROGENASE"/>
    <property type="match status" value="1"/>
</dbReference>
<feature type="binding site" evidence="7">
    <location>
        <position position="171"/>
    </location>
    <ligand>
        <name>a divalent metal cation</name>
        <dbReference type="ChEBI" id="CHEBI:60240"/>
        <note>ligand shared between dimeric partners</note>
    </ligand>
</feature>
<dbReference type="InterPro" id="IPR037510">
    <property type="entry name" value="PdxA"/>
</dbReference>
<keyword evidence="6 7" id="KW-0664">Pyridoxine biosynthesis</keyword>
<comment type="pathway">
    <text evidence="7">Cofactor biosynthesis; pyridoxine 5'-phosphate biosynthesis; pyridoxine 5'-phosphate from D-erythrose 4-phosphate: step 4/5.</text>
</comment>